<dbReference type="PROSITE" id="PS51161">
    <property type="entry name" value="ATP_CONE"/>
    <property type="match status" value="1"/>
</dbReference>
<evidence type="ECO:0000256" key="1">
    <source>
        <dbReference type="ARBA" id="ARBA00010406"/>
    </source>
</evidence>
<evidence type="ECO:0000259" key="14">
    <source>
        <dbReference type="PROSITE" id="PS51161"/>
    </source>
</evidence>
<dbReference type="EC" id="1.17.4.1" evidence="2 12"/>
<dbReference type="Gene3D" id="3.20.70.20">
    <property type="match status" value="1"/>
</dbReference>
<dbReference type="PRINTS" id="PR01183">
    <property type="entry name" value="RIBORDTASEM1"/>
</dbReference>
<evidence type="ECO:0000256" key="8">
    <source>
        <dbReference type="ARBA" id="ARBA00023157"/>
    </source>
</evidence>
<dbReference type="CDD" id="cd01679">
    <property type="entry name" value="RNR_I"/>
    <property type="match status" value="1"/>
</dbReference>
<dbReference type="GO" id="GO:0005971">
    <property type="term" value="C:ribonucleoside-diphosphate reductase complex"/>
    <property type="evidence" value="ECO:0007669"/>
    <property type="project" value="TreeGrafter"/>
</dbReference>
<evidence type="ECO:0000313" key="15">
    <source>
        <dbReference type="EMBL" id="OJJ87112.1"/>
    </source>
</evidence>
<dbReference type="Proteomes" id="UP000184300">
    <property type="component" value="Unassembled WGS sequence"/>
</dbReference>
<dbReference type="InterPro" id="IPR000788">
    <property type="entry name" value="RNR_lg_C"/>
</dbReference>
<keyword evidence="7 12" id="KW-0215">Deoxyribonucleotide synthesis</keyword>
<dbReference type="FunFam" id="3.20.70.20:FF:000001">
    <property type="entry name" value="Ribonucleoside-diphosphate reductase"/>
    <property type="match status" value="1"/>
</dbReference>
<comment type="function">
    <text evidence="9 12">Provides the precursors necessary for DNA synthesis. Catalyzes the biosynthesis of deoxyribonucleotides from the corresponding ribonucleotides.</text>
</comment>
<dbReference type="NCBIfam" id="TIGR02506">
    <property type="entry name" value="NrdE_NrdA"/>
    <property type="match status" value="1"/>
</dbReference>
<dbReference type="Pfam" id="PF03477">
    <property type="entry name" value="ATP-cone"/>
    <property type="match status" value="1"/>
</dbReference>
<dbReference type="InterPro" id="IPR005144">
    <property type="entry name" value="ATP-cone_dom"/>
</dbReference>
<accession>A0A1L9VT94</accession>
<dbReference type="STRING" id="1160497.A0A1L9VT94"/>
<feature type="region of interest" description="Disordered" evidence="13">
    <location>
        <begin position="771"/>
        <end position="829"/>
    </location>
</feature>
<dbReference type="SUPFAM" id="SSF48168">
    <property type="entry name" value="R1 subunit of ribonucleotide reductase, N-terminal domain"/>
    <property type="match status" value="1"/>
</dbReference>
<dbReference type="RefSeq" id="XP_022403801.1">
    <property type="nucleotide sequence ID" value="XM_022543249.1"/>
</dbReference>
<reference evidence="16" key="1">
    <citation type="journal article" date="2017" name="Genome Biol.">
        <title>Comparative genomics reveals high biological diversity and specific adaptations in the industrially and medically important fungal genus Aspergillus.</title>
        <authorList>
            <person name="de Vries R.P."/>
            <person name="Riley R."/>
            <person name="Wiebenga A."/>
            <person name="Aguilar-Osorio G."/>
            <person name="Amillis S."/>
            <person name="Uchima C.A."/>
            <person name="Anderluh G."/>
            <person name="Asadollahi M."/>
            <person name="Askin M."/>
            <person name="Barry K."/>
            <person name="Battaglia E."/>
            <person name="Bayram O."/>
            <person name="Benocci T."/>
            <person name="Braus-Stromeyer S.A."/>
            <person name="Caldana C."/>
            <person name="Canovas D."/>
            <person name="Cerqueira G.C."/>
            <person name="Chen F."/>
            <person name="Chen W."/>
            <person name="Choi C."/>
            <person name="Clum A."/>
            <person name="Dos Santos R.A."/>
            <person name="Damasio A.R."/>
            <person name="Diallinas G."/>
            <person name="Emri T."/>
            <person name="Fekete E."/>
            <person name="Flipphi M."/>
            <person name="Freyberg S."/>
            <person name="Gallo A."/>
            <person name="Gournas C."/>
            <person name="Habgood R."/>
            <person name="Hainaut M."/>
            <person name="Harispe M.L."/>
            <person name="Henrissat B."/>
            <person name="Hilden K.S."/>
            <person name="Hope R."/>
            <person name="Hossain A."/>
            <person name="Karabika E."/>
            <person name="Karaffa L."/>
            <person name="Karanyi Z."/>
            <person name="Krasevec N."/>
            <person name="Kuo A."/>
            <person name="Kusch H."/>
            <person name="LaButti K."/>
            <person name="Lagendijk E.L."/>
            <person name="Lapidus A."/>
            <person name="Levasseur A."/>
            <person name="Lindquist E."/>
            <person name="Lipzen A."/>
            <person name="Logrieco A.F."/>
            <person name="MacCabe A."/>
            <person name="Maekelae M.R."/>
            <person name="Malavazi I."/>
            <person name="Melin P."/>
            <person name="Meyer V."/>
            <person name="Mielnichuk N."/>
            <person name="Miskei M."/>
            <person name="Molnar A.P."/>
            <person name="Mule G."/>
            <person name="Ngan C.Y."/>
            <person name="Orejas M."/>
            <person name="Orosz E."/>
            <person name="Ouedraogo J.P."/>
            <person name="Overkamp K.M."/>
            <person name="Park H.-S."/>
            <person name="Perrone G."/>
            <person name="Piumi F."/>
            <person name="Punt P.J."/>
            <person name="Ram A.F."/>
            <person name="Ramon A."/>
            <person name="Rauscher S."/>
            <person name="Record E."/>
            <person name="Riano-Pachon D.M."/>
            <person name="Robert V."/>
            <person name="Roehrig J."/>
            <person name="Ruller R."/>
            <person name="Salamov A."/>
            <person name="Salih N.S."/>
            <person name="Samson R.A."/>
            <person name="Sandor E."/>
            <person name="Sanguinetti M."/>
            <person name="Schuetze T."/>
            <person name="Sepcic K."/>
            <person name="Shelest E."/>
            <person name="Sherlock G."/>
            <person name="Sophianopoulou V."/>
            <person name="Squina F.M."/>
            <person name="Sun H."/>
            <person name="Susca A."/>
            <person name="Todd R.B."/>
            <person name="Tsang A."/>
            <person name="Unkles S.E."/>
            <person name="van de Wiele N."/>
            <person name="van Rossen-Uffink D."/>
            <person name="Oliveira J.V."/>
            <person name="Vesth T.C."/>
            <person name="Visser J."/>
            <person name="Yu J.-H."/>
            <person name="Zhou M."/>
            <person name="Andersen M.R."/>
            <person name="Archer D.B."/>
            <person name="Baker S.E."/>
            <person name="Benoit I."/>
            <person name="Brakhage A.A."/>
            <person name="Braus G.H."/>
            <person name="Fischer R."/>
            <person name="Frisvad J.C."/>
            <person name="Goldman G.H."/>
            <person name="Houbraken J."/>
            <person name="Oakley B."/>
            <person name="Pocsi I."/>
            <person name="Scazzocchio C."/>
            <person name="Seiboth B."/>
            <person name="vanKuyk P.A."/>
            <person name="Wortman J."/>
            <person name="Dyer P.S."/>
            <person name="Grigoriev I.V."/>
        </authorList>
    </citation>
    <scope>NUCLEOTIDE SEQUENCE [LARGE SCALE GENOMIC DNA]</scope>
    <source>
        <strain evidence="16">CBS 516.65</strain>
    </source>
</reference>
<evidence type="ECO:0000256" key="9">
    <source>
        <dbReference type="ARBA" id="ARBA00024942"/>
    </source>
</evidence>
<comment type="catalytic activity">
    <reaction evidence="10 12">
        <text>a 2'-deoxyribonucleoside 5'-diphosphate + [thioredoxin]-disulfide + H2O = a ribonucleoside 5'-diphosphate + [thioredoxin]-dithiol</text>
        <dbReference type="Rhea" id="RHEA:23252"/>
        <dbReference type="Rhea" id="RHEA-COMP:10698"/>
        <dbReference type="Rhea" id="RHEA-COMP:10700"/>
        <dbReference type="ChEBI" id="CHEBI:15377"/>
        <dbReference type="ChEBI" id="CHEBI:29950"/>
        <dbReference type="ChEBI" id="CHEBI:50058"/>
        <dbReference type="ChEBI" id="CHEBI:57930"/>
        <dbReference type="ChEBI" id="CHEBI:73316"/>
        <dbReference type="EC" id="1.17.4.1"/>
    </reaction>
</comment>
<protein>
    <recommendedName>
        <fullName evidence="2 12">Ribonucleoside-diphosphate reductase</fullName>
        <ecNumber evidence="2 12">1.17.4.1</ecNumber>
    </recommendedName>
</protein>
<evidence type="ECO:0000313" key="16">
    <source>
        <dbReference type="Proteomes" id="UP000184300"/>
    </source>
</evidence>
<keyword evidence="8" id="KW-1015">Disulfide bond</keyword>
<comment type="similarity">
    <text evidence="1 12">Belongs to the ribonucleoside diphosphate reductase large chain family.</text>
</comment>
<dbReference type="PANTHER" id="PTHR11573">
    <property type="entry name" value="RIBONUCLEOSIDE-DIPHOSPHATE REDUCTASE LARGE CHAIN"/>
    <property type="match status" value="1"/>
</dbReference>
<evidence type="ECO:0000256" key="12">
    <source>
        <dbReference type="RuleBase" id="RU003410"/>
    </source>
</evidence>
<keyword evidence="5 11" id="KW-0067">ATP-binding</keyword>
<dbReference type="InterPro" id="IPR013346">
    <property type="entry name" value="NrdE_NrdA_C"/>
</dbReference>
<dbReference type="OrthoDB" id="3000483at2759"/>
<dbReference type="PANTHER" id="PTHR11573:SF6">
    <property type="entry name" value="RIBONUCLEOSIDE-DIPHOSPHATE REDUCTASE LARGE SUBUNIT"/>
    <property type="match status" value="1"/>
</dbReference>
<proteinExistence type="inferred from homology"/>
<keyword evidence="6 12" id="KW-0560">Oxidoreductase</keyword>
<dbReference type="InterPro" id="IPR013509">
    <property type="entry name" value="RNR_lsu_N"/>
</dbReference>
<dbReference type="GeneID" id="34459510"/>
<evidence type="ECO:0000256" key="2">
    <source>
        <dbReference type="ARBA" id="ARBA00012274"/>
    </source>
</evidence>
<sequence length="851" mass="94993">MFVYKRDGRKERVQFDKITARVSRLCYGLDPEHVDAAAITQKVISGVYQGVGTVELDNLAAETAAYMTVTHPDYAILAARIAVSNLHKQTKKQFSLVIQDLYHYVNPRNNVAAPMISKETYEIVMKHADELNSAIVYDRDFNYNFFGFKTLERSYLLRIDGKVAERPQHLLMRVSVGIHGNDIEKAIETYHLMSQKYFTHASPTLFNAGTPQPQLASCFLVDMKADSIEGIYDTLKTCAMISKTAGGIGLNVHRIRSTGSYIGGTNGTSNGLIPMLRVYNNTARYVDQGGNKRPGAFAIYLEPWHSDVFEFLDLRKNHGKEEVRARDLFYALWTPDLFMKRVESNGDWTLFCPNEASGLADLYGDEFEALYEKYEKEGRGRRTVKAQKLWYAILEAQTETGNPFMLYKDACNRKSNQKNLGTIRSSNLCTEIVEYSAPDEVAVCNLASLALPTFVDAARGEYDFGKLHEVVQVLVRNLNRIIDINYYPVPEAKKSNMRHRPIALGVNGLADAFLALRLPFDSAEGKQLNIQIFETIYHGALTASSDLAKVHGAYETYEGSPVSQGILQYDMWDRTPTDLWDWDTLKGKIAQTGVRNSLLVAPMPTASTSQILGFNECFEPYTSNIYSRRVLAGEFQVVNPWLLKDLVDLGLWSDNMKNRIIADGGSVQNIPNIPADIKALYKTVWEISQRSILQMAADRGAYIDQSQSLNIHMKEPTMGKITSMHFAGWKMGLKTGMYYLRTMAASAPIQFTVDQEQLQVADTNVARETSAYKKRVGGGTSSASSAVPREENGHAEQEAPRATAEAPAAPNGGEAEQGEQENGEQESGDIFSQQVLQCSIENKDACIMCQG</sequence>
<feature type="compositionally biased region" description="Basic and acidic residues" evidence="13">
    <location>
        <begin position="788"/>
        <end position="799"/>
    </location>
</feature>
<evidence type="ECO:0000256" key="7">
    <source>
        <dbReference type="ARBA" id="ARBA00023116"/>
    </source>
</evidence>
<dbReference type="InterPro" id="IPR008926">
    <property type="entry name" value="RNR_R1-su_N"/>
</dbReference>
<evidence type="ECO:0000256" key="6">
    <source>
        <dbReference type="ARBA" id="ARBA00023002"/>
    </source>
</evidence>
<dbReference type="UniPathway" id="UPA00326"/>
<evidence type="ECO:0000256" key="10">
    <source>
        <dbReference type="ARBA" id="ARBA00047754"/>
    </source>
</evidence>
<dbReference type="GO" id="GO:0005524">
    <property type="term" value="F:ATP binding"/>
    <property type="evidence" value="ECO:0007669"/>
    <property type="project" value="UniProtKB-UniRule"/>
</dbReference>
<keyword evidence="3" id="KW-0021">Allosteric enzyme</keyword>
<name>A0A1L9VT94_ASPGL</name>
<dbReference type="VEuPathDB" id="FungiDB:ASPGLDRAFT_23153"/>
<organism evidence="15 16">
    <name type="scientific">Aspergillus glaucus CBS 516.65</name>
    <dbReference type="NCBI Taxonomy" id="1160497"/>
    <lineage>
        <taxon>Eukaryota</taxon>
        <taxon>Fungi</taxon>
        <taxon>Dikarya</taxon>
        <taxon>Ascomycota</taxon>
        <taxon>Pezizomycotina</taxon>
        <taxon>Eurotiomycetes</taxon>
        <taxon>Eurotiomycetidae</taxon>
        <taxon>Eurotiales</taxon>
        <taxon>Aspergillaceae</taxon>
        <taxon>Aspergillus</taxon>
        <taxon>Aspergillus subgen. Aspergillus</taxon>
    </lineage>
</organism>
<dbReference type="PROSITE" id="PS00089">
    <property type="entry name" value="RIBORED_LARGE"/>
    <property type="match status" value="1"/>
</dbReference>
<gene>
    <name evidence="15" type="ORF">ASPGLDRAFT_23153</name>
</gene>
<evidence type="ECO:0000256" key="13">
    <source>
        <dbReference type="SAM" id="MobiDB-lite"/>
    </source>
</evidence>
<dbReference type="GO" id="GO:0004748">
    <property type="term" value="F:ribonucleoside-diphosphate reductase activity, thioredoxin disulfide as acceptor"/>
    <property type="evidence" value="ECO:0007669"/>
    <property type="project" value="UniProtKB-EC"/>
</dbReference>
<dbReference type="AlphaFoldDB" id="A0A1L9VT94"/>
<evidence type="ECO:0000256" key="5">
    <source>
        <dbReference type="ARBA" id="ARBA00022840"/>
    </source>
</evidence>
<dbReference type="Pfam" id="PF02867">
    <property type="entry name" value="Ribonuc_red_lgC"/>
    <property type="match status" value="1"/>
</dbReference>
<dbReference type="SUPFAM" id="SSF51998">
    <property type="entry name" value="PFL-like glycyl radical enzymes"/>
    <property type="match status" value="1"/>
</dbReference>
<feature type="compositionally biased region" description="Acidic residues" evidence="13">
    <location>
        <begin position="816"/>
        <end position="827"/>
    </location>
</feature>
<dbReference type="InterPro" id="IPR039718">
    <property type="entry name" value="Rrm1"/>
</dbReference>
<feature type="compositionally biased region" description="Low complexity" evidence="13">
    <location>
        <begin position="800"/>
        <end position="814"/>
    </location>
</feature>
<keyword evidence="16" id="KW-1185">Reference proteome</keyword>
<evidence type="ECO:0000256" key="4">
    <source>
        <dbReference type="ARBA" id="ARBA00022741"/>
    </source>
</evidence>
<evidence type="ECO:0000256" key="3">
    <source>
        <dbReference type="ARBA" id="ARBA00022533"/>
    </source>
</evidence>
<dbReference type="GO" id="GO:0009263">
    <property type="term" value="P:deoxyribonucleotide biosynthetic process"/>
    <property type="evidence" value="ECO:0007669"/>
    <property type="project" value="UniProtKB-KW"/>
</dbReference>
<dbReference type="Pfam" id="PF00317">
    <property type="entry name" value="Ribonuc_red_lgN"/>
    <property type="match status" value="1"/>
</dbReference>
<feature type="domain" description="ATP-cone" evidence="14">
    <location>
        <begin position="1"/>
        <end position="92"/>
    </location>
</feature>
<evidence type="ECO:0000256" key="11">
    <source>
        <dbReference type="PROSITE-ProRule" id="PRU00492"/>
    </source>
</evidence>
<keyword evidence="4 11" id="KW-0547">Nucleotide-binding</keyword>
<dbReference type="EMBL" id="KV878891">
    <property type="protein sequence ID" value="OJJ87112.1"/>
    <property type="molecule type" value="Genomic_DNA"/>
</dbReference>